<name>A0A6V7IZ11_9HYME</name>
<feature type="signal peptide" evidence="1">
    <location>
        <begin position="1"/>
        <end position="25"/>
    </location>
</feature>
<dbReference type="InterPro" id="IPR031734">
    <property type="entry name" value="MBF2"/>
</dbReference>
<dbReference type="Pfam" id="PF15868">
    <property type="entry name" value="MBF2"/>
    <property type="match status" value="1"/>
</dbReference>
<feature type="chain" id="PRO_5028271111" description="Salivary secreted peptide" evidence="1">
    <location>
        <begin position="26"/>
        <end position="132"/>
    </location>
</feature>
<accession>A0A6V7IZ11</accession>
<keyword evidence="1" id="KW-0732">Signal</keyword>
<evidence type="ECO:0008006" key="3">
    <source>
        <dbReference type="Google" id="ProtNLM"/>
    </source>
</evidence>
<dbReference type="AlphaFoldDB" id="A0A6V7IZ11"/>
<dbReference type="EMBL" id="CADCXW020000009">
    <property type="protein sequence ID" value="CAD1543212.1"/>
    <property type="molecule type" value="Genomic_DNA"/>
</dbReference>
<protein>
    <recommendedName>
        <fullName evidence="3">Salivary secreted peptide</fullName>
    </recommendedName>
</protein>
<organism evidence="2">
    <name type="scientific">Bracon brevicornis</name>
    <dbReference type="NCBI Taxonomy" id="1563983"/>
    <lineage>
        <taxon>Eukaryota</taxon>
        <taxon>Metazoa</taxon>
        <taxon>Ecdysozoa</taxon>
        <taxon>Arthropoda</taxon>
        <taxon>Hexapoda</taxon>
        <taxon>Insecta</taxon>
        <taxon>Pterygota</taxon>
        <taxon>Neoptera</taxon>
        <taxon>Endopterygota</taxon>
        <taxon>Hymenoptera</taxon>
        <taxon>Apocrita</taxon>
        <taxon>Ichneumonoidea</taxon>
        <taxon>Braconidae</taxon>
        <taxon>Braconinae</taxon>
        <taxon>Bracon</taxon>
    </lineage>
</organism>
<sequence length="132" mass="14717">MYSKCTIIFALLAVLAFTAHSPSEALSYKSYAAVNNTNTHNLIVGNRLPGDRLMHEESIVKSSSFLQVTSVQKTFSVPRFERITQVVALDRKSNGAYARIVRGGPGTNNVTIKFKSQRNHGLNFRVQIYSRP</sequence>
<gene>
    <name evidence="2" type="ORF">BBRV_LOCUS34476</name>
</gene>
<reference evidence="2" key="1">
    <citation type="submission" date="2020-07" db="EMBL/GenBank/DDBJ databases">
        <authorList>
            <person name="Ferguson B K."/>
        </authorList>
    </citation>
    <scope>NUCLEOTIDE SEQUENCE</scope>
    <source>
        <strain evidence="2">L06</strain>
    </source>
</reference>
<dbReference type="PANTHER" id="PTHR37685">
    <property type="entry name" value="GEO11136P1-RELATED"/>
    <property type="match status" value="1"/>
</dbReference>
<dbReference type="PANTHER" id="PTHR37685:SF1">
    <property type="entry name" value="GEO11136P1-RELATED"/>
    <property type="match status" value="1"/>
</dbReference>
<proteinExistence type="predicted"/>
<evidence type="ECO:0000256" key="1">
    <source>
        <dbReference type="SAM" id="SignalP"/>
    </source>
</evidence>
<evidence type="ECO:0000313" key="2">
    <source>
        <dbReference type="EMBL" id="CAD1543212.1"/>
    </source>
</evidence>